<protein>
    <recommendedName>
        <fullName evidence="3">Ig-like domain-containing protein</fullName>
    </recommendedName>
</protein>
<accession>A0AAD9IWW3</accession>
<proteinExistence type="predicted"/>
<dbReference type="AlphaFoldDB" id="A0AAD9IWW3"/>
<dbReference type="Proteomes" id="UP001209878">
    <property type="component" value="Unassembled WGS sequence"/>
</dbReference>
<sequence>MTKHFKFRIRISIFHAIPESDPNCTTNATNNKAVAGDYVAYCCEVTYKGRWAPVMEWKNNEDVVQAEVESTGNRSYEVNTVKYTYVTELKPSDNNHVFSCRTYFDQPTLDSGNSVTANNTPTTDNVLSKYRSPNLTVYYGPQLLVVNPVHDSYCPDETIKILADSNPSMRTYEWLNTDTNKTLETSDTLTIPASMLGSHPIKVTVCNTIPISPFKTICKEHHLNLTVKSKWIFAVSWGKE</sequence>
<evidence type="ECO:0000313" key="1">
    <source>
        <dbReference type="EMBL" id="KAK2142456.1"/>
    </source>
</evidence>
<organism evidence="1 2">
    <name type="scientific">Ridgeia piscesae</name>
    <name type="common">Tubeworm</name>
    <dbReference type="NCBI Taxonomy" id="27915"/>
    <lineage>
        <taxon>Eukaryota</taxon>
        <taxon>Metazoa</taxon>
        <taxon>Spiralia</taxon>
        <taxon>Lophotrochozoa</taxon>
        <taxon>Annelida</taxon>
        <taxon>Polychaeta</taxon>
        <taxon>Sedentaria</taxon>
        <taxon>Canalipalpata</taxon>
        <taxon>Sabellida</taxon>
        <taxon>Siboglinidae</taxon>
        <taxon>Ridgeia</taxon>
    </lineage>
</organism>
<gene>
    <name evidence="1" type="ORF">NP493_4883g00002</name>
</gene>
<reference evidence="1" key="1">
    <citation type="journal article" date="2023" name="Mol. Biol. Evol.">
        <title>Third-Generation Sequencing Reveals the Adaptive Role of the Epigenome in Three Deep-Sea Polychaetes.</title>
        <authorList>
            <person name="Perez M."/>
            <person name="Aroh O."/>
            <person name="Sun Y."/>
            <person name="Lan Y."/>
            <person name="Juniper S.K."/>
            <person name="Young C.R."/>
            <person name="Angers B."/>
            <person name="Qian P.Y."/>
        </authorList>
    </citation>
    <scope>NUCLEOTIDE SEQUENCE</scope>
    <source>
        <strain evidence="1">R07B-5</strain>
    </source>
</reference>
<comment type="caution">
    <text evidence="1">The sequence shown here is derived from an EMBL/GenBank/DDBJ whole genome shotgun (WGS) entry which is preliminary data.</text>
</comment>
<evidence type="ECO:0000313" key="2">
    <source>
        <dbReference type="Proteomes" id="UP001209878"/>
    </source>
</evidence>
<name>A0AAD9IWW3_RIDPI</name>
<keyword evidence="2" id="KW-1185">Reference proteome</keyword>
<evidence type="ECO:0008006" key="3">
    <source>
        <dbReference type="Google" id="ProtNLM"/>
    </source>
</evidence>
<dbReference type="EMBL" id="JAODUO010004864">
    <property type="protein sequence ID" value="KAK2142456.1"/>
    <property type="molecule type" value="Genomic_DNA"/>
</dbReference>